<sequence>MDETLKTTVNDDDLVKHIVLIKKWIDQYDQFLSQYTGTGDGKHIMLNNAGLTTNSFHYETGRGGYFSTNSGTSEGQTFTLHGALLAYKATGKQIWLDRALKLSDALLNVLYQDKPIPDEPDVTWVPHWLFNAKQDFKSQQYFTNMSVVFTNGKATIKKDDIFKVFSVRAADATLVWDSPFSQVNGKSYSIKSLDYPDNNIAIVTLDENVTGNFLVVYGTNTGDVIHTNDNYDAYPVWRKLEQKETVCAIDSLAWSYDCFKLLFEATGEEKWNKALKSTAESIRHAFHIDNAIVYIAPPRMGYDIFENGMYRYSSRDVPEIYSQNKVTGFIDIHYPQANYGEGQIGKGSVNASFGKDDYLLVKMSSKQKLIMKVALDEESVYQEDKRWVVPLHLDGSGKMQTFNLPASSFFKSSDVFWGVNYRGNADGSKISDGKSTISSETVIDKNIAVQEIVMNKVSGGWAQFLFGMGSTPAFPFDFKYKTNDDLDFVVRDSKDKPWRYRLPKTNGGYKVVTMTADLFTSDSGDTAFPSGSFSSLLVDCAASKSEIVIDYLGKLTTLPIGSNYATLTLSYAGTEEADVSIELVAPMPTTPLTYVPYVAPFDYHLSDGNISSWRGPAYSGYQTPYIWQELPKFTDEFGKNNQDALGVNLKFMRDAQAAYKAKNGIQGGFAPVYFWNRWDSIQYEHQPDTWGWLPAPDPNVNWGGFQYRAVDSVARAYFNDSSNELAKDIVMDFFRMIDTYWTTDFNMPTVFDEGVAPKNTYDDTHMACLLIRALVNTYISNQDRNDRTLLIKLINKSLNYMNKFHIDVDSNPFSKSMVEGTFSTESANAQWYGFWGGEILSALAEIVINTRTHVELW</sequence>
<protein>
    <submittedName>
        <fullName evidence="1">Uncharacterized protein</fullName>
    </submittedName>
</protein>
<reference evidence="1 2" key="1">
    <citation type="submission" date="2019-04" db="EMBL/GenBank/DDBJ databases">
        <title>A pseudo-fructophilic Leuconostoc citreum strain F192-5 isolated from peel of satsuma mandarin: the first report for isolation and characterization of strain-dependent fructophilic-like characteristics.</title>
        <authorList>
            <person name="Maeno S."/>
            <person name="Tanizawa Y."/>
            <person name="Kajikawa A."/>
            <person name="Kanesaki Y."/>
            <person name="Kubota E."/>
            <person name="Arita M."/>
            <person name="Leon D."/>
            <person name="Endo A."/>
        </authorList>
    </citation>
    <scope>NUCLEOTIDE SEQUENCE [LARGE SCALE GENOMIC DNA]</scope>
    <source>
        <strain evidence="1 2">F192-5</strain>
    </source>
</reference>
<dbReference type="SUPFAM" id="SSF48208">
    <property type="entry name" value="Six-hairpin glycosidases"/>
    <property type="match status" value="1"/>
</dbReference>
<dbReference type="InterPro" id="IPR008928">
    <property type="entry name" value="6-hairpin_glycosidase_sf"/>
</dbReference>
<dbReference type="Gene3D" id="1.50.10.10">
    <property type="match status" value="1"/>
</dbReference>
<dbReference type="EMBL" id="BJJW01000002">
    <property type="protein sequence ID" value="GDZ83095.1"/>
    <property type="molecule type" value="Genomic_DNA"/>
</dbReference>
<dbReference type="GO" id="GO:0005975">
    <property type="term" value="P:carbohydrate metabolic process"/>
    <property type="evidence" value="ECO:0007669"/>
    <property type="project" value="InterPro"/>
</dbReference>
<dbReference type="Proteomes" id="UP000323274">
    <property type="component" value="Unassembled WGS sequence"/>
</dbReference>
<evidence type="ECO:0000313" key="2">
    <source>
        <dbReference type="Proteomes" id="UP000323274"/>
    </source>
</evidence>
<gene>
    <name evidence="1" type="ORF">LCIT_03370</name>
</gene>
<proteinExistence type="predicted"/>
<dbReference type="AlphaFoldDB" id="A0A5A5TZN1"/>
<dbReference type="InterPro" id="IPR012341">
    <property type="entry name" value="6hp_glycosidase-like_sf"/>
</dbReference>
<organism evidence="1 2">
    <name type="scientific">Leuconostoc citreum</name>
    <dbReference type="NCBI Taxonomy" id="33964"/>
    <lineage>
        <taxon>Bacteria</taxon>
        <taxon>Bacillati</taxon>
        <taxon>Bacillota</taxon>
        <taxon>Bacilli</taxon>
        <taxon>Lactobacillales</taxon>
        <taxon>Lactobacillaceae</taxon>
        <taxon>Leuconostoc</taxon>
    </lineage>
</organism>
<name>A0A5A5TZN1_LEUCI</name>
<dbReference type="RefSeq" id="WP_149333701.1">
    <property type="nucleotide sequence ID" value="NZ_BJJW01000002.1"/>
</dbReference>
<accession>A0A5A5TZN1</accession>
<evidence type="ECO:0000313" key="1">
    <source>
        <dbReference type="EMBL" id="GDZ83095.1"/>
    </source>
</evidence>
<comment type="caution">
    <text evidence="1">The sequence shown here is derived from an EMBL/GenBank/DDBJ whole genome shotgun (WGS) entry which is preliminary data.</text>
</comment>